<dbReference type="PANTHER" id="PTHR23502:SF132">
    <property type="entry name" value="POLYAMINE TRANSPORTER 2-RELATED"/>
    <property type="match status" value="1"/>
</dbReference>
<feature type="transmembrane region" description="Helical" evidence="8">
    <location>
        <begin position="317"/>
        <end position="335"/>
    </location>
</feature>
<feature type="transmembrane region" description="Helical" evidence="8">
    <location>
        <begin position="228"/>
        <end position="248"/>
    </location>
</feature>
<evidence type="ECO:0000256" key="6">
    <source>
        <dbReference type="ARBA" id="ARBA00022989"/>
    </source>
</evidence>
<dbReference type="Gene3D" id="1.20.1720.10">
    <property type="entry name" value="Multidrug resistance protein D"/>
    <property type="match status" value="1"/>
</dbReference>
<dbReference type="EMBL" id="MIPT01000001">
    <property type="protein sequence ID" value="OHT21564.1"/>
    <property type="molecule type" value="Genomic_DNA"/>
</dbReference>
<proteinExistence type="inferred from homology"/>
<keyword evidence="11" id="KW-1185">Reference proteome</keyword>
<dbReference type="Proteomes" id="UP000179467">
    <property type="component" value="Unassembled WGS sequence"/>
</dbReference>
<feature type="transmembrane region" description="Helical" evidence="8">
    <location>
        <begin position="21"/>
        <end position="40"/>
    </location>
</feature>
<dbReference type="PROSITE" id="PS50850">
    <property type="entry name" value="MFS"/>
    <property type="match status" value="1"/>
</dbReference>
<reference evidence="10 11" key="1">
    <citation type="submission" date="2016-09" db="EMBL/GenBank/DDBJ databases">
        <title>Metabolic pathway, cell adaptation mechanisms and a novel monoxygenase revealed through proteogenomic-transcription analysis of a Sphingomonas haloaromaticamans strain degrading the fungicide ortho-phenylphenol.</title>
        <authorList>
            <person name="Perruchon C."/>
            <person name="Papadopoulou E.S."/>
            <person name="Rousidou C."/>
            <person name="Vasileiadis S."/>
            <person name="Tanou G."/>
            <person name="Amoutzias G."/>
            <person name="Molassiotis A."/>
            <person name="Karpouzas D.G."/>
        </authorList>
    </citation>
    <scope>NUCLEOTIDE SEQUENCE [LARGE SCALE GENOMIC DNA]</scope>
    <source>
        <strain evidence="10 11">P3</strain>
    </source>
</reference>
<keyword evidence="6 8" id="KW-1133">Transmembrane helix</keyword>
<dbReference type="Pfam" id="PF07690">
    <property type="entry name" value="MFS_1"/>
    <property type="match status" value="1"/>
</dbReference>
<evidence type="ECO:0000256" key="3">
    <source>
        <dbReference type="ARBA" id="ARBA00022448"/>
    </source>
</evidence>
<sequence length="418" mass="44354">MSQPTGDSGGAPAFNLGFREFVALVAALMAINALGIDSMLPALPAIGDALGIHNENQRQWIIAAYVFGFGSMQLVYGPLADRFGRKPVLIASMSLFTAMSVLAAFAWDFPSIIAARVAQGVFAAASRVLAVSIVRDRFSGRQMARVMSLSFIVFLAVPILAPSIGQFILLFAPWRGIFLFLAFFGALLVLWAGLRLPETLHPEDRRPISAGKIASAARVVIGNRYSRGYTLASTMLFGSLMGFINSVQQIFTDIFHEPKLFPVIFASMAASMGFTSYLNSRIVERLGTRFVSHWALIGFIASAGAHSAIALSGHETMLSFALLQAATMACFGLAGSNFGSMAMEPVGHIAGTASSIQGFTSTLGGAALGIVIGQLYDGTTVPVTLGYLVLGLVALVIVLATEQGRLFRPHPVVNEAVP</sequence>
<keyword evidence="3 8" id="KW-0813">Transport</keyword>
<evidence type="ECO:0000259" key="9">
    <source>
        <dbReference type="PROSITE" id="PS50850"/>
    </source>
</evidence>
<feature type="transmembrane region" description="Helical" evidence="8">
    <location>
        <begin position="260"/>
        <end position="278"/>
    </location>
</feature>
<evidence type="ECO:0000313" key="11">
    <source>
        <dbReference type="Proteomes" id="UP000179467"/>
    </source>
</evidence>
<organism evidence="10 11">
    <name type="scientific">Edaphosphingomonas haloaromaticamans</name>
    <dbReference type="NCBI Taxonomy" id="653954"/>
    <lineage>
        <taxon>Bacteria</taxon>
        <taxon>Pseudomonadati</taxon>
        <taxon>Pseudomonadota</taxon>
        <taxon>Alphaproteobacteria</taxon>
        <taxon>Sphingomonadales</taxon>
        <taxon>Rhizorhabdaceae</taxon>
        <taxon>Edaphosphingomonas</taxon>
    </lineage>
</organism>
<keyword evidence="7 8" id="KW-0472">Membrane</keyword>
<evidence type="ECO:0000256" key="2">
    <source>
        <dbReference type="ARBA" id="ARBA00006236"/>
    </source>
</evidence>
<evidence type="ECO:0000256" key="1">
    <source>
        <dbReference type="ARBA" id="ARBA00004651"/>
    </source>
</evidence>
<evidence type="ECO:0000256" key="4">
    <source>
        <dbReference type="ARBA" id="ARBA00022475"/>
    </source>
</evidence>
<feature type="transmembrane region" description="Helical" evidence="8">
    <location>
        <begin position="60"/>
        <end position="76"/>
    </location>
</feature>
<feature type="transmembrane region" description="Helical" evidence="8">
    <location>
        <begin position="290"/>
        <end position="311"/>
    </location>
</feature>
<feature type="domain" description="Major facilitator superfamily (MFS) profile" evidence="9">
    <location>
        <begin position="21"/>
        <end position="403"/>
    </location>
</feature>
<dbReference type="CDD" id="cd17320">
    <property type="entry name" value="MFS_MdfA_MDR_like"/>
    <property type="match status" value="1"/>
</dbReference>
<keyword evidence="5 8" id="KW-0812">Transmembrane</keyword>
<evidence type="ECO:0000256" key="5">
    <source>
        <dbReference type="ARBA" id="ARBA00022692"/>
    </source>
</evidence>
<feature type="transmembrane region" description="Helical" evidence="8">
    <location>
        <begin position="88"/>
        <end position="107"/>
    </location>
</feature>
<comment type="subcellular location">
    <subcellularLocation>
        <location evidence="8">Cell inner membrane</location>
        <topology evidence="8">Multi-pass membrane protein</topology>
    </subcellularLocation>
    <subcellularLocation>
        <location evidence="1">Cell membrane</location>
        <topology evidence="1">Multi-pass membrane protein</topology>
    </subcellularLocation>
</comment>
<feature type="transmembrane region" description="Helical" evidence="8">
    <location>
        <begin position="146"/>
        <end position="171"/>
    </location>
</feature>
<protein>
    <recommendedName>
        <fullName evidence="8">Bcr/CflA family efflux transporter</fullName>
    </recommendedName>
</protein>
<gene>
    <name evidence="10" type="primary">bcr</name>
    <name evidence="10" type="ORF">BHE75_03573</name>
</gene>
<dbReference type="SUPFAM" id="SSF103473">
    <property type="entry name" value="MFS general substrate transporter"/>
    <property type="match status" value="1"/>
</dbReference>
<accession>A0A1S1HH48</accession>
<name>A0A1S1HH48_9SPHN</name>
<dbReference type="InterPro" id="IPR036259">
    <property type="entry name" value="MFS_trans_sf"/>
</dbReference>
<evidence type="ECO:0000256" key="7">
    <source>
        <dbReference type="ARBA" id="ARBA00023136"/>
    </source>
</evidence>
<comment type="caution">
    <text evidence="10">The sequence shown here is derived from an EMBL/GenBank/DDBJ whole genome shotgun (WGS) entry which is preliminary data.</text>
</comment>
<feature type="transmembrane region" description="Helical" evidence="8">
    <location>
        <begin position="177"/>
        <end position="196"/>
    </location>
</feature>
<dbReference type="AlphaFoldDB" id="A0A1S1HH48"/>
<dbReference type="GO" id="GO:0042910">
    <property type="term" value="F:xenobiotic transmembrane transporter activity"/>
    <property type="evidence" value="ECO:0007669"/>
    <property type="project" value="InterPro"/>
</dbReference>
<keyword evidence="8" id="KW-0997">Cell inner membrane</keyword>
<dbReference type="InterPro" id="IPR020846">
    <property type="entry name" value="MFS_dom"/>
</dbReference>
<dbReference type="GO" id="GO:1990961">
    <property type="term" value="P:xenobiotic detoxification by transmembrane export across the plasma membrane"/>
    <property type="evidence" value="ECO:0007669"/>
    <property type="project" value="InterPro"/>
</dbReference>
<feature type="transmembrane region" description="Helical" evidence="8">
    <location>
        <begin position="113"/>
        <end position="134"/>
    </location>
</feature>
<dbReference type="NCBIfam" id="TIGR00710">
    <property type="entry name" value="efflux_Bcr_CflA"/>
    <property type="match status" value="1"/>
</dbReference>
<keyword evidence="4" id="KW-1003">Cell membrane</keyword>
<dbReference type="GO" id="GO:0005886">
    <property type="term" value="C:plasma membrane"/>
    <property type="evidence" value="ECO:0007669"/>
    <property type="project" value="UniProtKB-SubCell"/>
</dbReference>
<dbReference type="InterPro" id="IPR004812">
    <property type="entry name" value="Efflux_drug-R_Bcr/CmlA"/>
</dbReference>
<feature type="transmembrane region" description="Helical" evidence="8">
    <location>
        <begin position="382"/>
        <end position="400"/>
    </location>
</feature>
<comment type="similarity">
    <text evidence="2 8">Belongs to the major facilitator superfamily. Bcr/CmlA family.</text>
</comment>
<evidence type="ECO:0000313" key="10">
    <source>
        <dbReference type="EMBL" id="OHT21564.1"/>
    </source>
</evidence>
<dbReference type="PANTHER" id="PTHR23502">
    <property type="entry name" value="MAJOR FACILITATOR SUPERFAMILY"/>
    <property type="match status" value="1"/>
</dbReference>
<dbReference type="InterPro" id="IPR011701">
    <property type="entry name" value="MFS"/>
</dbReference>
<evidence type="ECO:0000256" key="8">
    <source>
        <dbReference type="RuleBase" id="RU365088"/>
    </source>
</evidence>
<dbReference type="RefSeq" id="WP_070936047.1">
    <property type="nucleotide sequence ID" value="NZ_MIPT01000001.1"/>
</dbReference>
<feature type="transmembrane region" description="Helical" evidence="8">
    <location>
        <begin position="356"/>
        <end position="376"/>
    </location>
</feature>